<protein>
    <submittedName>
        <fullName evidence="1">Uncharacterized protein</fullName>
    </submittedName>
</protein>
<proteinExistence type="predicted"/>
<organism evidence="1 2">
    <name type="scientific">Geofilum rubicundum JCM 15548</name>
    <dbReference type="NCBI Taxonomy" id="1236989"/>
    <lineage>
        <taxon>Bacteria</taxon>
        <taxon>Pseudomonadati</taxon>
        <taxon>Bacteroidota</taxon>
        <taxon>Bacteroidia</taxon>
        <taxon>Marinilabiliales</taxon>
        <taxon>Marinilabiliaceae</taxon>
        <taxon>Geofilum</taxon>
    </lineage>
</organism>
<comment type="caution">
    <text evidence="1">The sequence shown here is derived from an EMBL/GenBank/DDBJ whole genome shotgun (WGS) entry which is preliminary data.</text>
</comment>
<dbReference type="AlphaFoldDB" id="A0A0E9M0M4"/>
<gene>
    <name evidence="1" type="ORF">JCM15548_13439</name>
</gene>
<dbReference type="GO" id="GO:0015035">
    <property type="term" value="F:protein-disulfide reductase activity"/>
    <property type="evidence" value="ECO:0007669"/>
    <property type="project" value="InterPro"/>
</dbReference>
<dbReference type="EMBL" id="BAZW01000038">
    <property type="protein sequence ID" value="GAO31103.1"/>
    <property type="molecule type" value="Genomic_DNA"/>
</dbReference>
<reference evidence="1 2" key="1">
    <citation type="journal article" date="2015" name="Microbes Environ.">
        <title>Distribution and evolution of nitrogen fixation genes in the phylum bacteroidetes.</title>
        <authorList>
            <person name="Inoue J."/>
            <person name="Oshima K."/>
            <person name="Suda W."/>
            <person name="Sakamoto M."/>
            <person name="Iino T."/>
            <person name="Noda S."/>
            <person name="Hongoh Y."/>
            <person name="Hattori M."/>
            <person name="Ohkuma M."/>
        </authorList>
    </citation>
    <scope>NUCLEOTIDE SEQUENCE [LARGE SCALE GENOMIC DNA]</scope>
    <source>
        <strain evidence="1">JCM 15548</strain>
    </source>
</reference>
<accession>A0A0E9M0M4</accession>
<dbReference type="InterPro" id="IPR007263">
    <property type="entry name" value="DCC1-like"/>
</dbReference>
<keyword evidence="2" id="KW-1185">Reference proteome</keyword>
<evidence type="ECO:0000313" key="2">
    <source>
        <dbReference type="Proteomes" id="UP000032900"/>
    </source>
</evidence>
<evidence type="ECO:0000313" key="1">
    <source>
        <dbReference type="EMBL" id="GAO31103.1"/>
    </source>
</evidence>
<dbReference type="Pfam" id="PF04134">
    <property type="entry name" value="DCC1-like"/>
    <property type="match status" value="1"/>
</dbReference>
<name>A0A0E9M0M4_9BACT</name>
<sequence length="118" mass="13723">MLFDGFCVLCSGFVRRLIKRFDDRLQVVPMQSPEGQNWLRQYGLDAEPNEVILLLEGRVLKGVGAILFLMEQSGGAWKFLGRGASWFPDALLNWMYRRIAHNRFLLFGKRNSCYRPRP</sequence>
<dbReference type="Proteomes" id="UP000032900">
    <property type="component" value="Unassembled WGS sequence"/>
</dbReference>